<protein>
    <recommendedName>
        <fullName evidence="6">THAP-type domain-containing protein</fullName>
    </recommendedName>
</protein>
<dbReference type="GeneID" id="100169410"/>
<keyword evidence="1" id="KW-0479">Metal-binding</keyword>
<dbReference type="AlphaFoldDB" id="A0A8R2B1Y3"/>
<dbReference type="PANTHER" id="PTHR46600">
    <property type="entry name" value="THAP DOMAIN-CONTAINING"/>
    <property type="match status" value="1"/>
</dbReference>
<dbReference type="SMART" id="SM00980">
    <property type="entry name" value="THAP"/>
    <property type="match status" value="1"/>
</dbReference>
<reference evidence="8" key="1">
    <citation type="submission" date="2010-06" db="EMBL/GenBank/DDBJ databases">
        <authorList>
            <person name="Jiang H."/>
            <person name="Abraham K."/>
            <person name="Ali S."/>
            <person name="Alsbrooks S.L."/>
            <person name="Anim B.N."/>
            <person name="Anosike U.S."/>
            <person name="Attaway T."/>
            <person name="Bandaranaike D.P."/>
            <person name="Battles P.K."/>
            <person name="Bell S.N."/>
            <person name="Bell A.V."/>
            <person name="Beltran B."/>
            <person name="Bickham C."/>
            <person name="Bustamante Y."/>
            <person name="Caleb T."/>
            <person name="Canada A."/>
            <person name="Cardenas V."/>
            <person name="Carter K."/>
            <person name="Chacko J."/>
            <person name="Chandrabose M.N."/>
            <person name="Chavez D."/>
            <person name="Chavez A."/>
            <person name="Chen L."/>
            <person name="Chu H.-S."/>
            <person name="Claassen K.J."/>
            <person name="Cockrell R."/>
            <person name="Collins M."/>
            <person name="Cooper J.A."/>
            <person name="Cree A."/>
            <person name="Curry S.M."/>
            <person name="Da Y."/>
            <person name="Dao M.D."/>
            <person name="Das B."/>
            <person name="Davila M.-L."/>
            <person name="Davy-Carroll L."/>
            <person name="Denson S."/>
            <person name="Dinh H."/>
            <person name="Ebong V.E."/>
            <person name="Edwards J.R."/>
            <person name="Egan A."/>
            <person name="El-Daye J."/>
            <person name="Escobedo L."/>
            <person name="Fernandez S."/>
            <person name="Fernando P.R."/>
            <person name="Flagg N."/>
            <person name="Forbes L.D."/>
            <person name="Fowler R.G."/>
            <person name="Fu Q."/>
            <person name="Gabisi R.A."/>
            <person name="Ganer J."/>
            <person name="Garbino Pronczuk A."/>
            <person name="Garcia R.M."/>
            <person name="Garner T."/>
            <person name="Garrett T.E."/>
            <person name="Gonzalez D.A."/>
            <person name="Hamid H."/>
            <person name="Hawkins E.S."/>
            <person name="Hirani K."/>
            <person name="Hogues M.E."/>
            <person name="Hollins B."/>
            <person name="Hsiao C.-H."/>
            <person name="Jabil R."/>
            <person name="James M.L."/>
            <person name="Jhangiani S.N."/>
            <person name="Johnson B."/>
            <person name="Johnson Q."/>
            <person name="Joshi V."/>
            <person name="Kalu J.B."/>
            <person name="Kam C."/>
            <person name="Kashfia A."/>
            <person name="Keebler J."/>
            <person name="Kisamo H."/>
            <person name="Kovar C.L."/>
            <person name="Lago L.A."/>
            <person name="Lai C.-Y."/>
            <person name="Laidlaw J."/>
            <person name="Lara F."/>
            <person name="Le T.-K."/>
            <person name="Lee S.L."/>
            <person name="Legall F.H."/>
            <person name="Lemon S.J."/>
            <person name="Lewis L.R."/>
            <person name="Li B."/>
            <person name="Liu Y."/>
            <person name="Liu Y.-S."/>
            <person name="Lopez J."/>
            <person name="Lozado R.J."/>
            <person name="Lu J."/>
            <person name="Madu R.C."/>
            <person name="Maheshwari M."/>
            <person name="Maheshwari R."/>
            <person name="Malloy K."/>
            <person name="Martinez E."/>
            <person name="Mathew T."/>
            <person name="Mercado I.C."/>
            <person name="Mercado C."/>
            <person name="Meyer B."/>
            <person name="Montgomery K."/>
            <person name="Morgan M.B."/>
            <person name="Munidasa M."/>
            <person name="Nazareth L.V."/>
            <person name="Nelson J."/>
            <person name="Ng B.M."/>
            <person name="Nguyen N.B."/>
            <person name="Nguyen P.Q."/>
            <person name="Nguyen T."/>
            <person name="Obregon M."/>
            <person name="Okwuonu G.O."/>
            <person name="Onwere C.G."/>
            <person name="Orozco G."/>
            <person name="Parra A."/>
            <person name="Patel S."/>
            <person name="Patil S."/>
            <person name="Perez A."/>
            <person name="Perez Y."/>
            <person name="Pham C."/>
            <person name="Primus E.L."/>
            <person name="Pu L.-L."/>
            <person name="Puazo M."/>
            <person name="Qin X."/>
            <person name="Quiroz J.B."/>
            <person name="Reese J."/>
            <person name="Richards S."/>
            <person name="Rives C.M."/>
            <person name="Robberts R."/>
            <person name="Ruiz S.J."/>
            <person name="Ruiz M.J."/>
            <person name="Santibanez J."/>
            <person name="Schneider B.W."/>
            <person name="Sisson I."/>
            <person name="Smith M."/>
            <person name="Sodergren E."/>
            <person name="Song X.-Z."/>
            <person name="Song B.B."/>
            <person name="Summersgill H."/>
            <person name="Thelus R."/>
            <person name="Thornton R.D."/>
            <person name="Trejos Z.Y."/>
            <person name="Usmani K."/>
            <person name="Vattathil S."/>
            <person name="Villasana D."/>
            <person name="Walker D.L."/>
            <person name="Wang S."/>
            <person name="Wang K."/>
            <person name="White C.S."/>
            <person name="Williams A.C."/>
            <person name="Williamson J."/>
            <person name="Wilson K."/>
            <person name="Woghiren I.O."/>
            <person name="Woodworth J.R."/>
            <person name="Worley K.C."/>
            <person name="Wright R.A."/>
            <person name="Wu W."/>
            <person name="Young L."/>
            <person name="Zhang L."/>
            <person name="Zhang J."/>
            <person name="Zhu Y."/>
            <person name="Muzny D.M."/>
            <person name="Weinstock G."/>
            <person name="Gibbs R.A."/>
        </authorList>
    </citation>
    <scope>NUCLEOTIDE SEQUENCE [LARGE SCALE GENOMIC DNA]</scope>
    <source>
        <strain evidence="8">LSR1</strain>
    </source>
</reference>
<sequence>MPSHMNCCFNKCTNSSRSTQNLSFHKFPTNESLCKQWVELCQNDKVIQKFKNHGSSQVSKSFRICSEHFKREDYVLWTSKKKVLHKGSIPTGQQLISPKTTHSNITTWSDMITEEDEAIANNASWSPRGTPNFDLSGSVVYFLVPEQDGYRSDLNLNNLS</sequence>
<evidence type="ECO:0000313" key="7">
    <source>
        <dbReference type="EnsemblMetazoa" id="XP_008178303.1"/>
    </source>
</evidence>
<keyword evidence="3" id="KW-0862">Zinc</keyword>
<keyword evidence="4 5" id="KW-0238">DNA-binding</keyword>
<dbReference type="PROSITE" id="PS50950">
    <property type="entry name" value="ZF_THAP"/>
    <property type="match status" value="1"/>
</dbReference>
<dbReference type="Proteomes" id="UP000007819">
    <property type="component" value="Chromosome A1"/>
</dbReference>
<feature type="domain" description="THAP-type" evidence="6">
    <location>
        <begin position="1"/>
        <end position="93"/>
    </location>
</feature>
<evidence type="ECO:0000256" key="3">
    <source>
        <dbReference type="ARBA" id="ARBA00022833"/>
    </source>
</evidence>
<dbReference type="SUPFAM" id="SSF57716">
    <property type="entry name" value="Glucocorticoid receptor-like (DNA-binding domain)"/>
    <property type="match status" value="1"/>
</dbReference>
<dbReference type="PANTHER" id="PTHR46600:SF11">
    <property type="entry name" value="THAP DOMAIN-CONTAINING PROTEIN 10"/>
    <property type="match status" value="1"/>
</dbReference>
<dbReference type="SMART" id="SM00692">
    <property type="entry name" value="DM3"/>
    <property type="match status" value="1"/>
</dbReference>
<dbReference type="Pfam" id="PF05485">
    <property type="entry name" value="THAP"/>
    <property type="match status" value="1"/>
</dbReference>
<proteinExistence type="predicted"/>
<dbReference type="InterPro" id="IPR026516">
    <property type="entry name" value="THAP1/10"/>
</dbReference>
<dbReference type="InterPro" id="IPR038441">
    <property type="entry name" value="THAP_Znf_sf"/>
</dbReference>
<reference evidence="7" key="2">
    <citation type="submission" date="2022-06" db="UniProtKB">
        <authorList>
            <consortium name="EnsemblMetazoa"/>
        </authorList>
    </citation>
    <scope>IDENTIFICATION</scope>
</reference>
<dbReference type="Gene3D" id="6.20.210.20">
    <property type="entry name" value="THAP domain"/>
    <property type="match status" value="1"/>
</dbReference>
<accession>A0A8R2B1Y3</accession>
<dbReference type="GO" id="GO:0008270">
    <property type="term" value="F:zinc ion binding"/>
    <property type="evidence" value="ECO:0007669"/>
    <property type="project" value="UniProtKB-KW"/>
</dbReference>
<evidence type="ECO:0000256" key="4">
    <source>
        <dbReference type="ARBA" id="ARBA00023125"/>
    </source>
</evidence>
<evidence type="ECO:0000256" key="1">
    <source>
        <dbReference type="ARBA" id="ARBA00022723"/>
    </source>
</evidence>
<dbReference type="InterPro" id="IPR006612">
    <property type="entry name" value="THAP_Znf"/>
</dbReference>
<keyword evidence="8" id="KW-1185">Reference proteome</keyword>
<name>A0A8R2B1Y3_ACYPI</name>
<evidence type="ECO:0000256" key="5">
    <source>
        <dbReference type="PROSITE-ProRule" id="PRU00309"/>
    </source>
</evidence>
<keyword evidence="2 5" id="KW-0863">Zinc-finger</keyword>
<dbReference type="GO" id="GO:0043565">
    <property type="term" value="F:sequence-specific DNA binding"/>
    <property type="evidence" value="ECO:0007669"/>
    <property type="project" value="InterPro"/>
</dbReference>
<dbReference type="EnsemblMetazoa" id="XM_008180081.2">
    <property type="protein sequence ID" value="XP_008178303.1"/>
    <property type="gene ID" value="LOC100169410"/>
</dbReference>
<evidence type="ECO:0000259" key="6">
    <source>
        <dbReference type="PROSITE" id="PS50950"/>
    </source>
</evidence>
<dbReference type="RefSeq" id="XP_008178303.1">
    <property type="nucleotide sequence ID" value="XM_008180081.2"/>
</dbReference>
<organism evidence="7 8">
    <name type="scientific">Acyrthosiphon pisum</name>
    <name type="common">Pea aphid</name>
    <dbReference type="NCBI Taxonomy" id="7029"/>
    <lineage>
        <taxon>Eukaryota</taxon>
        <taxon>Metazoa</taxon>
        <taxon>Ecdysozoa</taxon>
        <taxon>Arthropoda</taxon>
        <taxon>Hexapoda</taxon>
        <taxon>Insecta</taxon>
        <taxon>Pterygota</taxon>
        <taxon>Neoptera</taxon>
        <taxon>Paraneoptera</taxon>
        <taxon>Hemiptera</taxon>
        <taxon>Sternorrhyncha</taxon>
        <taxon>Aphidomorpha</taxon>
        <taxon>Aphidoidea</taxon>
        <taxon>Aphididae</taxon>
        <taxon>Macrosiphini</taxon>
        <taxon>Acyrthosiphon</taxon>
    </lineage>
</organism>
<dbReference type="OrthoDB" id="6356087at2759"/>
<evidence type="ECO:0000256" key="2">
    <source>
        <dbReference type="ARBA" id="ARBA00022771"/>
    </source>
</evidence>
<evidence type="ECO:0000313" key="8">
    <source>
        <dbReference type="Proteomes" id="UP000007819"/>
    </source>
</evidence>